<dbReference type="AlphaFoldDB" id="A0A9E3LWC1"/>
<dbReference type="EMBL" id="JAHHHW010000154">
    <property type="protein sequence ID" value="MBW4435134.1"/>
    <property type="molecule type" value="Genomic_DNA"/>
</dbReference>
<sequence>MGILRQMALSAFFALFLAAIVGVVKNQPSLVASAGIAAGVCGHALSAIK</sequence>
<organism evidence="1 2">
    <name type="scientific">Pelatocladus maniniholoensis HA4357-MV3</name>
    <dbReference type="NCBI Taxonomy" id="1117104"/>
    <lineage>
        <taxon>Bacteria</taxon>
        <taxon>Bacillati</taxon>
        <taxon>Cyanobacteriota</taxon>
        <taxon>Cyanophyceae</taxon>
        <taxon>Nostocales</taxon>
        <taxon>Nostocaceae</taxon>
        <taxon>Pelatocladus</taxon>
    </lineage>
</organism>
<proteinExistence type="predicted"/>
<dbReference type="Proteomes" id="UP000813215">
    <property type="component" value="Unassembled WGS sequence"/>
</dbReference>
<evidence type="ECO:0000313" key="1">
    <source>
        <dbReference type="EMBL" id="MBW4435134.1"/>
    </source>
</evidence>
<accession>A0A9E3LWC1</accession>
<protein>
    <submittedName>
        <fullName evidence="1">Uncharacterized protein</fullName>
    </submittedName>
</protein>
<name>A0A9E3LWC1_9NOST</name>
<gene>
    <name evidence="1" type="ORF">KME28_26320</name>
</gene>
<evidence type="ECO:0000313" key="2">
    <source>
        <dbReference type="Proteomes" id="UP000813215"/>
    </source>
</evidence>
<comment type="caution">
    <text evidence="1">The sequence shown here is derived from an EMBL/GenBank/DDBJ whole genome shotgun (WGS) entry which is preliminary data.</text>
</comment>
<reference evidence="1" key="1">
    <citation type="submission" date="2021-05" db="EMBL/GenBank/DDBJ databases">
        <authorList>
            <person name="Pietrasiak N."/>
            <person name="Ward R."/>
            <person name="Stajich J.E."/>
            <person name="Kurbessoian T."/>
        </authorList>
    </citation>
    <scope>NUCLEOTIDE SEQUENCE</scope>
    <source>
        <strain evidence="1">HA4357-MV3</strain>
    </source>
</reference>
<reference evidence="1" key="2">
    <citation type="journal article" date="2022" name="Microbiol. Resour. Announc.">
        <title>Metagenome Sequencing to Explore Phylogenomics of Terrestrial Cyanobacteria.</title>
        <authorList>
            <person name="Ward R.D."/>
            <person name="Stajich J.E."/>
            <person name="Johansen J.R."/>
            <person name="Huntemann M."/>
            <person name="Clum A."/>
            <person name="Foster B."/>
            <person name="Foster B."/>
            <person name="Roux S."/>
            <person name="Palaniappan K."/>
            <person name="Varghese N."/>
            <person name="Mukherjee S."/>
            <person name="Reddy T.B.K."/>
            <person name="Daum C."/>
            <person name="Copeland A."/>
            <person name="Chen I.A."/>
            <person name="Ivanova N.N."/>
            <person name="Kyrpides N.C."/>
            <person name="Shapiro N."/>
            <person name="Eloe-Fadrosh E.A."/>
            <person name="Pietrasiak N."/>
        </authorList>
    </citation>
    <scope>NUCLEOTIDE SEQUENCE</scope>
    <source>
        <strain evidence="1">HA4357-MV3</strain>
    </source>
</reference>